<evidence type="ECO:0008006" key="4">
    <source>
        <dbReference type="Google" id="ProtNLM"/>
    </source>
</evidence>
<dbReference type="PANTHER" id="PTHR37833:SF1">
    <property type="entry name" value="SIGNAL PEPTIDE PROTEIN"/>
    <property type="match status" value="1"/>
</dbReference>
<keyword evidence="1" id="KW-0732">Signal</keyword>
<dbReference type="EMBL" id="MBUA01000028">
    <property type="protein sequence ID" value="MBC6492481.1"/>
    <property type="molecule type" value="Genomic_DNA"/>
</dbReference>
<evidence type="ECO:0000313" key="2">
    <source>
        <dbReference type="EMBL" id="MBC6492481.1"/>
    </source>
</evidence>
<organism evidence="2 3">
    <name type="scientific">Flavihumibacter stibioxidans</name>
    <dbReference type="NCBI Taxonomy" id="1834163"/>
    <lineage>
        <taxon>Bacteria</taxon>
        <taxon>Pseudomonadati</taxon>
        <taxon>Bacteroidota</taxon>
        <taxon>Chitinophagia</taxon>
        <taxon>Chitinophagales</taxon>
        <taxon>Chitinophagaceae</taxon>
        <taxon>Flavihumibacter</taxon>
    </lineage>
</organism>
<dbReference type="Pfam" id="PF07610">
    <property type="entry name" value="DUF1573"/>
    <property type="match status" value="1"/>
</dbReference>
<dbReference type="InterPro" id="IPR011467">
    <property type="entry name" value="DUF1573"/>
</dbReference>
<protein>
    <recommendedName>
        <fullName evidence="4">DUF1573 domain-containing protein</fullName>
    </recommendedName>
</protein>
<dbReference type="Gene3D" id="2.60.40.10">
    <property type="entry name" value="Immunoglobulins"/>
    <property type="match status" value="1"/>
</dbReference>
<gene>
    <name evidence="2" type="ORF">BC349_15575</name>
</gene>
<feature type="signal peptide" evidence="1">
    <location>
        <begin position="1"/>
        <end position="21"/>
    </location>
</feature>
<dbReference type="RefSeq" id="WP_187257804.1">
    <property type="nucleotide sequence ID" value="NZ_JBHULF010000020.1"/>
</dbReference>
<sequence>MKKIALTLFAVVISAAIFAQAKKADELVKFAELKHNFGKIKQGTPVTHVFEFTNISGKPLVIENASASCGCTTPTWPQQPVAQGKGNKITAGFNAAAPGPFDKTVFVKVSGADQPLELRISGEVLTAEQYASYESTKGKKSGK</sequence>
<evidence type="ECO:0000313" key="3">
    <source>
        <dbReference type="Proteomes" id="UP000765802"/>
    </source>
</evidence>
<accession>A0ABR7MBS6</accession>
<dbReference type="Proteomes" id="UP000765802">
    <property type="component" value="Unassembled WGS sequence"/>
</dbReference>
<name>A0ABR7MBS6_9BACT</name>
<proteinExistence type="predicted"/>
<reference evidence="2 3" key="1">
    <citation type="submission" date="2016-07" db="EMBL/GenBank/DDBJ databases">
        <title>Genome analysis of Flavihumibacter stibioxidans YS-17.</title>
        <authorList>
            <person name="Shi K."/>
            <person name="Han Y."/>
            <person name="Wang G."/>
        </authorList>
    </citation>
    <scope>NUCLEOTIDE SEQUENCE [LARGE SCALE GENOMIC DNA]</scope>
    <source>
        <strain evidence="2 3">YS-17</strain>
    </source>
</reference>
<evidence type="ECO:0000256" key="1">
    <source>
        <dbReference type="SAM" id="SignalP"/>
    </source>
</evidence>
<dbReference type="InterPro" id="IPR013783">
    <property type="entry name" value="Ig-like_fold"/>
</dbReference>
<dbReference type="PANTHER" id="PTHR37833">
    <property type="entry name" value="LIPOPROTEIN-RELATED"/>
    <property type="match status" value="1"/>
</dbReference>
<comment type="caution">
    <text evidence="2">The sequence shown here is derived from an EMBL/GenBank/DDBJ whole genome shotgun (WGS) entry which is preliminary data.</text>
</comment>
<keyword evidence="3" id="KW-1185">Reference proteome</keyword>
<feature type="chain" id="PRO_5047169972" description="DUF1573 domain-containing protein" evidence="1">
    <location>
        <begin position="22"/>
        <end position="143"/>
    </location>
</feature>